<evidence type="ECO:0000259" key="6">
    <source>
        <dbReference type="PROSITE" id="PS50850"/>
    </source>
</evidence>
<dbReference type="PANTHER" id="PTHR23502">
    <property type="entry name" value="MAJOR FACILITATOR SUPERFAMILY"/>
    <property type="match status" value="1"/>
</dbReference>
<name>A0AAD4Q2X1_9EURO</name>
<keyword evidence="4 5" id="KW-0472">Membrane</keyword>
<keyword evidence="2 5" id="KW-0812">Transmembrane</keyword>
<dbReference type="Proteomes" id="UP001201262">
    <property type="component" value="Unassembled WGS sequence"/>
</dbReference>
<dbReference type="GO" id="GO:0005886">
    <property type="term" value="C:plasma membrane"/>
    <property type="evidence" value="ECO:0007669"/>
    <property type="project" value="TreeGrafter"/>
</dbReference>
<dbReference type="InterPro" id="IPR020846">
    <property type="entry name" value="MFS_dom"/>
</dbReference>
<evidence type="ECO:0000256" key="3">
    <source>
        <dbReference type="ARBA" id="ARBA00022989"/>
    </source>
</evidence>
<feature type="transmembrane region" description="Helical" evidence="5">
    <location>
        <begin position="434"/>
        <end position="453"/>
    </location>
</feature>
<dbReference type="GO" id="GO:0022857">
    <property type="term" value="F:transmembrane transporter activity"/>
    <property type="evidence" value="ECO:0007669"/>
    <property type="project" value="InterPro"/>
</dbReference>
<dbReference type="InterPro" id="IPR011701">
    <property type="entry name" value="MFS"/>
</dbReference>
<organism evidence="7 8">
    <name type="scientific">Talaromyces proteolyticus</name>
    <dbReference type="NCBI Taxonomy" id="1131652"/>
    <lineage>
        <taxon>Eukaryota</taxon>
        <taxon>Fungi</taxon>
        <taxon>Dikarya</taxon>
        <taxon>Ascomycota</taxon>
        <taxon>Pezizomycotina</taxon>
        <taxon>Eurotiomycetes</taxon>
        <taxon>Eurotiomycetidae</taxon>
        <taxon>Eurotiales</taxon>
        <taxon>Trichocomaceae</taxon>
        <taxon>Talaromyces</taxon>
        <taxon>Talaromyces sect. Bacilispori</taxon>
    </lineage>
</organism>
<accession>A0AAD4Q2X1</accession>
<keyword evidence="8" id="KW-1185">Reference proteome</keyword>
<dbReference type="Pfam" id="PF07690">
    <property type="entry name" value="MFS_1"/>
    <property type="match status" value="1"/>
</dbReference>
<feature type="transmembrane region" description="Helical" evidence="5">
    <location>
        <begin position="189"/>
        <end position="209"/>
    </location>
</feature>
<evidence type="ECO:0000256" key="2">
    <source>
        <dbReference type="ARBA" id="ARBA00022692"/>
    </source>
</evidence>
<feature type="transmembrane region" description="Helical" evidence="5">
    <location>
        <begin position="158"/>
        <end position="177"/>
    </location>
</feature>
<dbReference type="SUPFAM" id="SSF103473">
    <property type="entry name" value="MFS general substrate transporter"/>
    <property type="match status" value="1"/>
</dbReference>
<proteinExistence type="predicted"/>
<feature type="transmembrane region" description="Helical" evidence="5">
    <location>
        <begin position="298"/>
        <end position="319"/>
    </location>
</feature>
<evidence type="ECO:0000256" key="5">
    <source>
        <dbReference type="SAM" id="Phobius"/>
    </source>
</evidence>
<evidence type="ECO:0000313" key="8">
    <source>
        <dbReference type="Proteomes" id="UP001201262"/>
    </source>
</evidence>
<comment type="subcellular location">
    <subcellularLocation>
        <location evidence="1">Membrane</location>
        <topology evidence="1">Multi-pass membrane protein</topology>
    </subcellularLocation>
</comment>
<dbReference type="Gene3D" id="1.20.1250.20">
    <property type="entry name" value="MFS general substrate transporter like domains"/>
    <property type="match status" value="1"/>
</dbReference>
<gene>
    <name evidence="7" type="ORF">BGW36DRAFT_459926</name>
</gene>
<dbReference type="PROSITE" id="PS50850">
    <property type="entry name" value="MFS"/>
    <property type="match status" value="1"/>
</dbReference>
<protein>
    <submittedName>
        <fullName evidence="7">Major facilitator superfamily domain-containing protein</fullName>
    </submittedName>
</protein>
<comment type="caution">
    <text evidence="7">The sequence shown here is derived from an EMBL/GenBank/DDBJ whole genome shotgun (WGS) entry which is preliminary data.</text>
</comment>
<dbReference type="RefSeq" id="XP_046074527.1">
    <property type="nucleotide sequence ID" value="XM_046222071.1"/>
</dbReference>
<dbReference type="GeneID" id="70252358"/>
<feature type="transmembrane region" description="Helical" evidence="5">
    <location>
        <begin position="130"/>
        <end position="152"/>
    </location>
</feature>
<feature type="transmembrane region" description="Helical" evidence="5">
    <location>
        <begin position="402"/>
        <end position="422"/>
    </location>
</feature>
<reference evidence="7" key="1">
    <citation type="submission" date="2021-12" db="EMBL/GenBank/DDBJ databases">
        <title>Convergent genome expansion in fungi linked to evolution of root-endophyte symbiosis.</title>
        <authorList>
            <consortium name="DOE Joint Genome Institute"/>
            <person name="Ke Y.-H."/>
            <person name="Bonito G."/>
            <person name="Liao H.-L."/>
            <person name="Looney B."/>
            <person name="Rojas-Flechas A."/>
            <person name="Nash J."/>
            <person name="Hameed K."/>
            <person name="Schadt C."/>
            <person name="Martin F."/>
            <person name="Crous P.W."/>
            <person name="Miettinen O."/>
            <person name="Magnuson J.K."/>
            <person name="Labbe J."/>
            <person name="Jacobson D."/>
            <person name="Doktycz M.J."/>
            <person name="Veneault-Fourrey C."/>
            <person name="Kuo A."/>
            <person name="Mondo S."/>
            <person name="Calhoun S."/>
            <person name="Riley R."/>
            <person name="Ohm R."/>
            <person name="LaButti K."/>
            <person name="Andreopoulos B."/>
            <person name="Pangilinan J."/>
            <person name="Nolan M."/>
            <person name="Tritt A."/>
            <person name="Clum A."/>
            <person name="Lipzen A."/>
            <person name="Daum C."/>
            <person name="Barry K."/>
            <person name="Grigoriev I.V."/>
            <person name="Vilgalys R."/>
        </authorList>
    </citation>
    <scope>NUCLEOTIDE SEQUENCE</scope>
    <source>
        <strain evidence="7">PMI_201</strain>
    </source>
</reference>
<feature type="transmembrane region" description="Helical" evidence="5">
    <location>
        <begin position="33"/>
        <end position="53"/>
    </location>
</feature>
<evidence type="ECO:0000313" key="7">
    <source>
        <dbReference type="EMBL" id="KAH8700821.1"/>
    </source>
</evidence>
<dbReference type="EMBL" id="JAJTJA010000004">
    <property type="protein sequence ID" value="KAH8700821.1"/>
    <property type="molecule type" value="Genomic_DNA"/>
</dbReference>
<keyword evidence="3 5" id="KW-1133">Transmembrane helix</keyword>
<dbReference type="AlphaFoldDB" id="A0AAD4Q2X1"/>
<feature type="transmembrane region" description="Helical" evidence="5">
    <location>
        <begin position="340"/>
        <end position="360"/>
    </location>
</feature>
<feature type="domain" description="Major facilitator superfamily (MFS) profile" evidence="6">
    <location>
        <begin position="35"/>
        <end position="456"/>
    </location>
</feature>
<dbReference type="InterPro" id="IPR036259">
    <property type="entry name" value="MFS_trans_sf"/>
</dbReference>
<feature type="transmembrane region" description="Helical" evidence="5">
    <location>
        <begin position="99"/>
        <end position="118"/>
    </location>
</feature>
<evidence type="ECO:0000256" key="4">
    <source>
        <dbReference type="ARBA" id="ARBA00023136"/>
    </source>
</evidence>
<feature type="transmembrane region" description="Helical" evidence="5">
    <location>
        <begin position="366"/>
        <end position="390"/>
    </location>
</feature>
<feature type="transmembrane region" description="Helical" evidence="5">
    <location>
        <begin position="73"/>
        <end position="93"/>
    </location>
</feature>
<sequence>MSQLKVDKHGVVLVPQPSDHVEDPLNWPYFQKVYVVGLVSMLGFMAQVSASLANPAFNELAKNLHVSIQQASYCTTVWILFAGVTPMFMAPFANVYGRRNLFVVFTLIAAAANIGSAGAKSYGGLVVGRIFNGIGSSVPLGFGAAIICDLFYQGQRGFYMGIYVLAVTNGPHISPIFGGYVSQNLGWRWCFWIPAIIQGALWVLVVFTLPETLFSRQSHNRPEKRSYTSKLLFTGRILDRKIHLSDYAFSFRMTKYAAITIPCIYYMTGNGYGSTIFAVTGSHISSNVYGFDTKQTGLFMGIPLTIGCMIGEAAAGWISDLIVNLYARRHGGVAKPEVRLFLLPLCPIMAVGTATYGYCIQLHRPWIESSVCMAVAGLGCQLGNTVVYTYCTDSYKPQSGEVGAIINLFKSIFAFNVGFYALPFSNRNGYDVAFAVVAAINLSTILPLVFMLFKGEKIREKQGIPAEHESI</sequence>
<dbReference type="PANTHER" id="PTHR23502:SF34">
    <property type="entry name" value="PROTEIN HOL1"/>
    <property type="match status" value="1"/>
</dbReference>
<evidence type="ECO:0000256" key="1">
    <source>
        <dbReference type="ARBA" id="ARBA00004141"/>
    </source>
</evidence>